<gene>
    <name evidence="2" type="ORF">Dace_0028</name>
</gene>
<dbReference type="InterPro" id="IPR011990">
    <property type="entry name" value="TPR-like_helical_dom_sf"/>
</dbReference>
<reference evidence="2" key="2">
    <citation type="submission" date="2006-05" db="EMBL/GenBank/DDBJ databases">
        <title>Sequencing of the draft genome and assembly of Desulfuromonas acetoxidans DSM 684.</title>
        <authorList>
            <consortium name="US DOE Joint Genome Institute (JGI-PGF)"/>
            <person name="Copeland A."/>
            <person name="Lucas S."/>
            <person name="Lapidus A."/>
            <person name="Barry K."/>
            <person name="Detter J.C."/>
            <person name="Glavina del Rio T."/>
            <person name="Hammon N."/>
            <person name="Israni S."/>
            <person name="Dalin E."/>
            <person name="Tice H."/>
            <person name="Bruce D."/>
            <person name="Pitluck S."/>
            <person name="Richardson P."/>
        </authorList>
    </citation>
    <scope>NUCLEOTIDE SEQUENCE [LARGE SCALE GENOMIC DNA]</scope>
    <source>
        <strain evidence="2">DSM 684</strain>
    </source>
</reference>
<protein>
    <submittedName>
        <fullName evidence="2">TPR repeat</fullName>
    </submittedName>
</protein>
<evidence type="ECO:0000313" key="3">
    <source>
        <dbReference type="Proteomes" id="UP000005695"/>
    </source>
</evidence>
<dbReference type="AlphaFoldDB" id="Q1JV96"/>
<keyword evidence="1" id="KW-0802">TPR repeat</keyword>
<name>Q1JV96_DESA6</name>
<comment type="caution">
    <text evidence="2">The sequence shown here is derived from an EMBL/GenBank/DDBJ whole genome shotgun (WGS) entry which is preliminary data.</text>
</comment>
<evidence type="ECO:0000256" key="1">
    <source>
        <dbReference type="PROSITE-ProRule" id="PRU00339"/>
    </source>
</evidence>
<sequence>MRNCEYGAEHQKVDPKYENAHLTAISAQNLLKEKKPKEALEYYEAARREMEHPNVGADKGEDIYINYGFVMNDIGVIHLSWALYGKELDTERTQIDMANIDPQELQTATQALREAIDFYERWYKHNPNDYERYSKAISESYANLGVALKYAGKTDEAVAAFAQSLLRNPKNGNAERSLTMLEINPKPYIEAGQKEMEKH</sequence>
<accession>Q1JV96</accession>
<dbReference type="EMBL" id="AAEW02000050">
    <property type="protein sequence ID" value="EAT14161.1"/>
    <property type="molecule type" value="Genomic_DNA"/>
</dbReference>
<dbReference type="InterPro" id="IPR019734">
    <property type="entry name" value="TPR_rpt"/>
</dbReference>
<reference evidence="2" key="1">
    <citation type="submission" date="2006-05" db="EMBL/GenBank/DDBJ databases">
        <title>Annotation of the draft genome assembly of Desulfuromonas acetoxidans DSM 684.</title>
        <authorList>
            <consortium name="US DOE Joint Genome Institute (JGI-ORNL)"/>
            <person name="Larimer F."/>
            <person name="Land M."/>
            <person name="Hauser L."/>
        </authorList>
    </citation>
    <scope>NUCLEOTIDE SEQUENCE [LARGE SCALE GENOMIC DNA]</scope>
    <source>
        <strain evidence="2">DSM 684</strain>
    </source>
</reference>
<feature type="repeat" description="TPR" evidence="1">
    <location>
        <begin position="138"/>
        <end position="171"/>
    </location>
</feature>
<dbReference type="Gene3D" id="1.25.40.10">
    <property type="entry name" value="Tetratricopeptide repeat domain"/>
    <property type="match status" value="1"/>
</dbReference>
<organism evidence="2 3">
    <name type="scientific">Desulfuromonas acetoxidans (strain DSM 684 / 11070)</name>
    <dbReference type="NCBI Taxonomy" id="281689"/>
    <lineage>
        <taxon>Bacteria</taxon>
        <taxon>Pseudomonadati</taxon>
        <taxon>Thermodesulfobacteriota</taxon>
        <taxon>Desulfuromonadia</taxon>
        <taxon>Desulfuromonadales</taxon>
        <taxon>Desulfuromonadaceae</taxon>
        <taxon>Desulfuromonas</taxon>
    </lineage>
</organism>
<dbReference type="PROSITE" id="PS50005">
    <property type="entry name" value="TPR"/>
    <property type="match status" value="1"/>
</dbReference>
<evidence type="ECO:0000313" key="2">
    <source>
        <dbReference type="EMBL" id="EAT14161.1"/>
    </source>
</evidence>
<dbReference type="Proteomes" id="UP000005695">
    <property type="component" value="Unassembled WGS sequence"/>
</dbReference>
<dbReference type="SUPFAM" id="SSF48452">
    <property type="entry name" value="TPR-like"/>
    <property type="match status" value="1"/>
</dbReference>
<keyword evidence="3" id="KW-1185">Reference proteome</keyword>
<dbReference type="SMART" id="SM00028">
    <property type="entry name" value="TPR"/>
    <property type="match status" value="1"/>
</dbReference>
<proteinExistence type="predicted"/>
<dbReference type="Pfam" id="PF13181">
    <property type="entry name" value="TPR_8"/>
    <property type="match status" value="1"/>
</dbReference>